<proteinExistence type="predicted"/>
<name>A0A7W8B3F4_STRST</name>
<comment type="caution">
    <text evidence="2">The sequence shown here is derived from an EMBL/GenBank/DDBJ whole genome shotgun (WGS) entry which is preliminary data.</text>
</comment>
<feature type="compositionally biased region" description="Polar residues" evidence="1">
    <location>
        <begin position="36"/>
        <end position="47"/>
    </location>
</feature>
<accession>A0A7W8B3F4</accession>
<protein>
    <submittedName>
        <fullName evidence="2">Uncharacterized protein</fullName>
    </submittedName>
</protein>
<keyword evidence="3" id="KW-1185">Reference proteome</keyword>
<evidence type="ECO:0000313" key="3">
    <source>
        <dbReference type="Proteomes" id="UP000549009"/>
    </source>
</evidence>
<sequence length="47" mass="4935">MAGIEVGASTGEVPLQDLDGRHGSRAAQAQHRVAQSGDQDVPQQRLP</sequence>
<evidence type="ECO:0000313" key="2">
    <source>
        <dbReference type="EMBL" id="MBB5109635.1"/>
    </source>
</evidence>
<organism evidence="2 3">
    <name type="scientific">Streptomyces spectabilis</name>
    <dbReference type="NCBI Taxonomy" id="68270"/>
    <lineage>
        <taxon>Bacteria</taxon>
        <taxon>Bacillati</taxon>
        <taxon>Actinomycetota</taxon>
        <taxon>Actinomycetes</taxon>
        <taxon>Kitasatosporales</taxon>
        <taxon>Streptomycetaceae</taxon>
        <taxon>Streptomyces</taxon>
    </lineage>
</organism>
<dbReference type="EMBL" id="JACHJD010000033">
    <property type="protein sequence ID" value="MBB5109635.1"/>
    <property type="molecule type" value="Genomic_DNA"/>
</dbReference>
<dbReference type="RefSeq" id="WP_229879860.1">
    <property type="nucleotide sequence ID" value="NZ_BMSQ01000040.1"/>
</dbReference>
<feature type="region of interest" description="Disordered" evidence="1">
    <location>
        <begin position="1"/>
        <end position="47"/>
    </location>
</feature>
<dbReference type="AlphaFoldDB" id="A0A7W8B3F4"/>
<evidence type="ECO:0000256" key="1">
    <source>
        <dbReference type="SAM" id="MobiDB-lite"/>
    </source>
</evidence>
<dbReference type="Proteomes" id="UP000549009">
    <property type="component" value="Unassembled WGS sequence"/>
</dbReference>
<reference evidence="2 3" key="1">
    <citation type="submission" date="2020-08" db="EMBL/GenBank/DDBJ databases">
        <title>Genomic Encyclopedia of Type Strains, Phase III (KMG-III): the genomes of soil and plant-associated and newly described type strains.</title>
        <authorList>
            <person name="Whitman W."/>
        </authorList>
    </citation>
    <scope>NUCLEOTIDE SEQUENCE [LARGE SCALE GENOMIC DNA]</scope>
    <source>
        <strain evidence="2 3">CECT 3146</strain>
    </source>
</reference>
<gene>
    <name evidence="2" type="ORF">FHS40_008765</name>
</gene>